<dbReference type="PANTHER" id="PTHR45453">
    <property type="entry name" value="PHOSPHATE REGULON SENSOR PROTEIN PHOR"/>
    <property type="match status" value="1"/>
</dbReference>
<dbReference type="InterPro" id="IPR036890">
    <property type="entry name" value="HATPase_C_sf"/>
</dbReference>
<evidence type="ECO:0000313" key="11">
    <source>
        <dbReference type="EMBL" id="REG11353.1"/>
    </source>
</evidence>
<evidence type="ECO:0000256" key="3">
    <source>
        <dbReference type="ARBA" id="ARBA00022553"/>
    </source>
</evidence>
<dbReference type="SMART" id="SM00387">
    <property type="entry name" value="HATPase_c"/>
    <property type="match status" value="1"/>
</dbReference>
<dbReference type="CDD" id="cd00130">
    <property type="entry name" value="PAS"/>
    <property type="match status" value="1"/>
</dbReference>
<dbReference type="InterPro" id="IPR000014">
    <property type="entry name" value="PAS"/>
</dbReference>
<evidence type="ECO:0000256" key="6">
    <source>
        <dbReference type="ARBA" id="ARBA00023012"/>
    </source>
</evidence>
<dbReference type="EC" id="2.7.13.3" evidence="2"/>
<dbReference type="InterPro" id="IPR035965">
    <property type="entry name" value="PAS-like_dom_sf"/>
</dbReference>
<dbReference type="GO" id="GO:0000155">
    <property type="term" value="F:phosphorelay sensor kinase activity"/>
    <property type="evidence" value="ECO:0007669"/>
    <property type="project" value="InterPro"/>
</dbReference>
<evidence type="ECO:0000313" key="12">
    <source>
        <dbReference type="Proteomes" id="UP000256388"/>
    </source>
</evidence>
<dbReference type="Proteomes" id="UP000256388">
    <property type="component" value="Unassembled WGS sequence"/>
</dbReference>
<keyword evidence="12" id="KW-1185">Reference proteome</keyword>
<dbReference type="PROSITE" id="PS50109">
    <property type="entry name" value="HIS_KIN"/>
    <property type="match status" value="1"/>
</dbReference>
<dbReference type="AlphaFoldDB" id="A0A347ZS01"/>
<dbReference type="SMART" id="SM00388">
    <property type="entry name" value="HisKA"/>
    <property type="match status" value="1"/>
</dbReference>
<proteinExistence type="predicted"/>
<keyword evidence="7 8" id="KW-0472">Membrane</keyword>
<evidence type="ECO:0000256" key="2">
    <source>
        <dbReference type="ARBA" id="ARBA00012438"/>
    </source>
</evidence>
<evidence type="ECO:0000259" key="10">
    <source>
        <dbReference type="PROSITE" id="PS50112"/>
    </source>
</evidence>
<dbReference type="FunFam" id="1.10.287.130:FF:000001">
    <property type="entry name" value="Two-component sensor histidine kinase"/>
    <property type="match status" value="1"/>
</dbReference>
<evidence type="ECO:0000256" key="4">
    <source>
        <dbReference type="ARBA" id="ARBA00022679"/>
    </source>
</evidence>
<evidence type="ECO:0000259" key="9">
    <source>
        <dbReference type="PROSITE" id="PS50109"/>
    </source>
</evidence>
<keyword evidence="5 11" id="KW-0418">Kinase</keyword>
<evidence type="ECO:0000256" key="8">
    <source>
        <dbReference type="SAM" id="Phobius"/>
    </source>
</evidence>
<dbReference type="NCBIfam" id="TIGR00229">
    <property type="entry name" value="sensory_box"/>
    <property type="match status" value="1"/>
</dbReference>
<dbReference type="CDD" id="cd00082">
    <property type="entry name" value="HisKA"/>
    <property type="match status" value="1"/>
</dbReference>
<dbReference type="OrthoDB" id="9813151at2"/>
<feature type="domain" description="PAS" evidence="10">
    <location>
        <begin position="113"/>
        <end position="161"/>
    </location>
</feature>
<dbReference type="SUPFAM" id="SSF47384">
    <property type="entry name" value="Homodimeric domain of signal transducing histidine kinase"/>
    <property type="match status" value="1"/>
</dbReference>
<feature type="transmembrane region" description="Helical" evidence="8">
    <location>
        <begin position="5"/>
        <end position="24"/>
    </location>
</feature>
<dbReference type="GO" id="GO:0005886">
    <property type="term" value="C:plasma membrane"/>
    <property type="evidence" value="ECO:0007669"/>
    <property type="project" value="TreeGrafter"/>
</dbReference>
<evidence type="ECO:0000256" key="5">
    <source>
        <dbReference type="ARBA" id="ARBA00022777"/>
    </source>
</evidence>
<dbReference type="Pfam" id="PF02518">
    <property type="entry name" value="HATPase_c"/>
    <property type="match status" value="1"/>
</dbReference>
<dbReference type="InterPro" id="IPR004358">
    <property type="entry name" value="Sig_transdc_His_kin-like_C"/>
</dbReference>
<dbReference type="GO" id="GO:0016036">
    <property type="term" value="P:cellular response to phosphate starvation"/>
    <property type="evidence" value="ECO:0007669"/>
    <property type="project" value="TreeGrafter"/>
</dbReference>
<dbReference type="Gene3D" id="3.30.450.20">
    <property type="entry name" value="PAS domain"/>
    <property type="match status" value="1"/>
</dbReference>
<dbReference type="SMART" id="SM00091">
    <property type="entry name" value="PAS"/>
    <property type="match status" value="1"/>
</dbReference>
<keyword evidence="8" id="KW-0812">Transmembrane</keyword>
<dbReference type="EMBL" id="QUMS01000001">
    <property type="protein sequence ID" value="REG11353.1"/>
    <property type="molecule type" value="Genomic_DNA"/>
</dbReference>
<protein>
    <recommendedName>
        <fullName evidence="2">histidine kinase</fullName>
        <ecNumber evidence="2">2.7.13.3</ecNumber>
    </recommendedName>
</protein>
<dbReference type="SUPFAM" id="SSF55874">
    <property type="entry name" value="ATPase domain of HSP90 chaperone/DNA topoisomerase II/histidine kinase"/>
    <property type="match status" value="1"/>
</dbReference>
<dbReference type="CDD" id="cd00075">
    <property type="entry name" value="HATPase"/>
    <property type="match status" value="1"/>
</dbReference>
<dbReference type="RefSeq" id="WP_116224484.1">
    <property type="nucleotide sequence ID" value="NZ_AP018437.1"/>
</dbReference>
<dbReference type="PANTHER" id="PTHR45453:SF1">
    <property type="entry name" value="PHOSPHATE REGULON SENSOR PROTEIN PHOR"/>
    <property type="match status" value="1"/>
</dbReference>
<organism evidence="11 12">
    <name type="scientific">Pelolinea submarina</name>
    <dbReference type="NCBI Taxonomy" id="913107"/>
    <lineage>
        <taxon>Bacteria</taxon>
        <taxon>Bacillati</taxon>
        <taxon>Chloroflexota</taxon>
        <taxon>Anaerolineae</taxon>
        <taxon>Anaerolineales</taxon>
        <taxon>Anaerolineaceae</taxon>
        <taxon>Pelolinea</taxon>
    </lineage>
</organism>
<feature type="domain" description="Histidine kinase" evidence="9">
    <location>
        <begin position="234"/>
        <end position="449"/>
    </location>
</feature>
<dbReference type="InterPro" id="IPR003594">
    <property type="entry name" value="HATPase_dom"/>
</dbReference>
<dbReference type="FunFam" id="3.30.565.10:FF:000006">
    <property type="entry name" value="Sensor histidine kinase WalK"/>
    <property type="match status" value="1"/>
</dbReference>
<keyword evidence="8" id="KW-1133">Transmembrane helix</keyword>
<gene>
    <name evidence="11" type="ORF">DFR64_1231</name>
</gene>
<dbReference type="InterPro" id="IPR013767">
    <property type="entry name" value="PAS_fold"/>
</dbReference>
<dbReference type="GO" id="GO:0004721">
    <property type="term" value="F:phosphoprotein phosphatase activity"/>
    <property type="evidence" value="ECO:0007669"/>
    <property type="project" value="TreeGrafter"/>
</dbReference>
<keyword evidence="4" id="KW-0808">Transferase</keyword>
<accession>A0A347ZS01</accession>
<dbReference type="InterPro" id="IPR036097">
    <property type="entry name" value="HisK_dim/P_sf"/>
</dbReference>
<dbReference type="SUPFAM" id="SSF55785">
    <property type="entry name" value="PYP-like sensor domain (PAS domain)"/>
    <property type="match status" value="1"/>
</dbReference>
<dbReference type="Pfam" id="PF00989">
    <property type="entry name" value="PAS"/>
    <property type="match status" value="1"/>
</dbReference>
<dbReference type="GO" id="GO:0006355">
    <property type="term" value="P:regulation of DNA-templated transcription"/>
    <property type="evidence" value="ECO:0007669"/>
    <property type="project" value="InterPro"/>
</dbReference>
<sequence>MRNSLFWRILAVGLLPLLVLYFYFNASDSVSFIHEHIPFVLLVVAILIGASYLINRTYSQPINHLTQHLDEPQDLTNFFFRTKLLPAEIQRLYKRVLDDLDLKYREQENTQSEKAIFSSILSSMTDGILVVDENNDVTLINQAAGSIFNVTKESALNHSLVEVIRHFKMNELLEKTRESGTPQIDSFETTPEKYYIRCIATPLKEQMPGSILFLMQDLTRIRQLEIIRRDFVSNVSHELRTPLTSLKLITETLQDGMLDDPQQAEKFLDRMSGEIDNLSQMVEELLELSRIESGRVPLEKRWVKPQELLGAACERMTLQAERAGLTCSTNFPPDLPSIFVDKSRLESVLVNLLHNAIKFTRPGGSIELSAYQNLNTIVFSVKDTGIGILPKDLARVFERFYKSDRSRSESGTGLGLSIARHLVEAHGGKIWAESQVNQGSTFSFSIPIK</sequence>
<dbReference type="Gene3D" id="3.30.565.10">
    <property type="entry name" value="Histidine kinase-like ATPase, C-terminal domain"/>
    <property type="match status" value="1"/>
</dbReference>
<feature type="transmembrane region" description="Helical" evidence="8">
    <location>
        <begin position="36"/>
        <end position="54"/>
    </location>
</feature>
<keyword evidence="3" id="KW-0597">Phosphoprotein</keyword>
<reference evidence="11 12" key="1">
    <citation type="submission" date="2018-08" db="EMBL/GenBank/DDBJ databases">
        <title>Genomic Encyclopedia of Type Strains, Phase IV (KMG-IV): sequencing the most valuable type-strain genomes for metagenomic binning, comparative biology and taxonomic classification.</title>
        <authorList>
            <person name="Goeker M."/>
        </authorList>
    </citation>
    <scope>NUCLEOTIDE SEQUENCE [LARGE SCALE GENOMIC DNA]</scope>
    <source>
        <strain evidence="11 12">DSM 23923</strain>
    </source>
</reference>
<dbReference type="InterPro" id="IPR003661">
    <property type="entry name" value="HisK_dim/P_dom"/>
</dbReference>
<dbReference type="Gene3D" id="1.10.287.130">
    <property type="match status" value="1"/>
</dbReference>
<name>A0A347ZS01_9CHLR</name>
<dbReference type="InterPro" id="IPR050351">
    <property type="entry name" value="BphY/WalK/GraS-like"/>
</dbReference>
<dbReference type="Pfam" id="PF00512">
    <property type="entry name" value="HisKA"/>
    <property type="match status" value="1"/>
</dbReference>
<dbReference type="PROSITE" id="PS50112">
    <property type="entry name" value="PAS"/>
    <property type="match status" value="1"/>
</dbReference>
<evidence type="ECO:0000256" key="7">
    <source>
        <dbReference type="ARBA" id="ARBA00023136"/>
    </source>
</evidence>
<dbReference type="InterPro" id="IPR005467">
    <property type="entry name" value="His_kinase_dom"/>
</dbReference>
<evidence type="ECO:0000256" key="1">
    <source>
        <dbReference type="ARBA" id="ARBA00000085"/>
    </source>
</evidence>
<comment type="caution">
    <text evidence="11">The sequence shown here is derived from an EMBL/GenBank/DDBJ whole genome shotgun (WGS) entry which is preliminary data.</text>
</comment>
<comment type="catalytic activity">
    <reaction evidence="1">
        <text>ATP + protein L-histidine = ADP + protein N-phospho-L-histidine.</text>
        <dbReference type="EC" id="2.7.13.3"/>
    </reaction>
</comment>
<dbReference type="PRINTS" id="PR00344">
    <property type="entry name" value="BCTRLSENSOR"/>
</dbReference>
<keyword evidence="6" id="KW-0902">Two-component regulatory system</keyword>